<comment type="caution">
    <text evidence="2">The sequence shown here is derived from an EMBL/GenBank/DDBJ whole genome shotgun (WGS) entry which is preliminary data.</text>
</comment>
<sequence length="398" mass="45832">MVVESYLLPQLSPMTTQYRPYFRIYLAWHPDSPRGEELAKYLFQHICADPEHPLLRGLGIPMYFRSVPFQADTNIPRPIILNDSLNSATFVLVDDEMVVDENWQNYIESVSENASQLFPHHRVYPVAITRNAFKLSDKISPINFIKIYQIDNIEHQQNTLLRKVLHECCRQLKQIQSKGQTELGKSAAPVKLFLSHAKRDGVQIVEEIRQWLLKDNSLDNFFDTKDIAPGYDFREEIQSGIKDSALLICQTDAYTSRYYCRWEILLAKKYQVPALLINSLNTGEERSFPYLGNTPTIRWQGIETIPTIITKILLEVLRYSYFPGYVETLKQICRIPSQAVVIPCAPELLTQVQTWQVSQPQADSFLVYPDPPLADDEMGILNSLNPRIKAWTPSQPTP</sequence>
<dbReference type="EMBL" id="BHVO01000020">
    <property type="protein sequence ID" value="GCA70070.1"/>
    <property type="molecule type" value="Genomic_DNA"/>
</dbReference>
<evidence type="ECO:0000313" key="3">
    <source>
        <dbReference type="Proteomes" id="UP000323569"/>
    </source>
</evidence>
<dbReference type="Proteomes" id="UP000323569">
    <property type="component" value="Unassembled WGS sequence"/>
</dbReference>
<gene>
    <name evidence="2" type="ORF">MiYa_01602</name>
</gene>
<evidence type="ECO:0000259" key="1">
    <source>
        <dbReference type="Pfam" id="PF13676"/>
    </source>
</evidence>
<dbReference type="InterPro" id="IPR000157">
    <property type="entry name" value="TIR_dom"/>
</dbReference>
<dbReference type="AlphaFoldDB" id="A0A5A5R315"/>
<dbReference type="Gene3D" id="3.40.50.10140">
    <property type="entry name" value="Toll/interleukin-1 receptor homology (TIR) domain"/>
    <property type="match status" value="1"/>
</dbReference>
<dbReference type="GO" id="GO:0007165">
    <property type="term" value="P:signal transduction"/>
    <property type="evidence" value="ECO:0007669"/>
    <property type="project" value="InterPro"/>
</dbReference>
<reference evidence="2 3" key="1">
    <citation type="submission" date="2018-09" db="EMBL/GenBank/DDBJ databases">
        <title>Evolutionary history of phycoerythrin pigmentation in the water bloom-forming cyanobacterium Microcystis aeruginosa.</title>
        <authorList>
            <person name="Tanabe Y."/>
            <person name="Tanabe Y."/>
            <person name="Yamaguchi H."/>
        </authorList>
    </citation>
    <scope>NUCLEOTIDE SEQUENCE [LARGE SCALE GENOMIC DNA]</scope>
    <source>
        <strain evidence="2 3">NIES-2519</strain>
    </source>
</reference>
<dbReference type="Pfam" id="PF13676">
    <property type="entry name" value="TIR_2"/>
    <property type="match status" value="1"/>
</dbReference>
<organism evidence="2 3">
    <name type="scientific">Microcystis aeruginosa NIES-2519</name>
    <dbReference type="NCBI Taxonomy" id="2303981"/>
    <lineage>
        <taxon>Bacteria</taxon>
        <taxon>Bacillati</taxon>
        <taxon>Cyanobacteriota</taxon>
        <taxon>Cyanophyceae</taxon>
        <taxon>Oscillatoriophycideae</taxon>
        <taxon>Chroococcales</taxon>
        <taxon>Microcystaceae</taxon>
        <taxon>Microcystis</taxon>
    </lineage>
</organism>
<dbReference type="SUPFAM" id="SSF52200">
    <property type="entry name" value="Toll/Interleukin receptor TIR domain"/>
    <property type="match status" value="1"/>
</dbReference>
<evidence type="ECO:0000313" key="2">
    <source>
        <dbReference type="EMBL" id="GCA70070.1"/>
    </source>
</evidence>
<proteinExistence type="predicted"/>
<feature type="domain" description="TIR" evidence="1">
    <location>
        <begin position="193"/>
        <end position="269"/>
    </location>
</feature>
<accession>A0A5A5R315</accession>
<dbReference type="InterPro" id="IPR035897">
    <property type="entry name" value="Toll_tir_struct_dom_sf"/>
</dbReference>
<name>A0A5A5R315_MICAE</name>
<protein>
    <recommendedName>
        <fullName evidence="1">TIR domain-containing protein</fullName>
    </recommendedName>
</protein>